<dbReference type="Gramene" id="EME28929">
    <property type="protein sequence ID" value="EME28929"/>
    <property type="gene ID" value="Gasu_36650"/>
</dbReference>
<dbReference type="KEGG" id="gsl:Gasu_36650"/>
<dbReference type="GeneID" id="17087766"/>
<dbReference type="OMA" id="NSCAYTI"/>
<dbReference type="RefSeq" id="XP_005705449.1">
    <property type="nucleotide sequence ID" value="XM_005705392.1"/>
</dbReference>
<dbReference type="EMBL" id="KB454514">
    <property type="protein sequence ID" value="EME28929.1"/>
    <property type="molecule type" value="Genomic_DNA"/>
</dbReference>
<dbReference type="OrthoDB" id="194772at2759"/>
<feature type="domain" description="Rubredoxin-like" evidence="2">
    <location>
        <begin position="338"/>
        <end position="380"/>
    </location>
</feature>
<reference evidence="4" key="1">
    <citation type="journal article" date="2013" name="Science">
        <title>Gene transfer from bacteria and archaea facilitated evolution of an extremophilic eukaryote.</title>
        <authorList>
            <person name="Schonknecht G."/>
            <person name="Chen W.H."/>
            <person name="Ternes C.M."/>
            <person name="Barbier G.G."/>
            <person name="Shrestha R.P."/>
            <person name="Stanke M."/>
            <person name="Brautigam A."/>
            <person name="Baker B.J."/>
            <person name="Banfield J.F."/>
            <person name="Garavito R.M."/>
            <person name="Carr K."/>
            <person name="Wilkerson C."/>
            <person name="Rensing S.A."/>
            <person name="Gagneul D."/>
            <person name="Dickenson N.E."/>
            <person name="Oesterhelt C."/>
            <person name="Lercher M.J."/>
            <person name="Weber A.P."/>
        </authorList>
    </citation>
    <scope>NUCLEOTIDE SEQUENCE [LARGE SCALE GENOMIC DNA]</scope>
    <source>
        <strain evidence="4">074W</strain>
    </source>
</reference>
<dbReference type="Gene3D" id="2.20.28.10">
    <property type="match status" value="1"/>
</dbReference>
<gene>
    <name evidence="3" type="ORF">Gasu_36650</name>
</gene>
<evidence type="ECO:0000313" key="4">
    <source>
        <dbReference type="Proteomes" id="UP000030680"/>
    </source>
</evidence>
<protein>
    <recommendedName>
        <fullName evidence="2">Rubredoxin-like domain-containing protein</fullName>
    </recommendedName>
</protein>
<dbReference type="eggNOG" id="ENOG502S947">
    <property type="taxonomic scope" value="Eukaryota"/>
</dbReference>
<sequence>MFICVNWSCLKVPFESKPFSVHPFAKPANFCRCLCRNQPKHVLQVLMQSSESDSQSSFRVAVTKPQRRRPEKEMRSEQMQPTMDPSGNWKPNPVLVVAATIALAAAGGYLGLKKLLKRRDSLIERCGMEMVRYGSTELELVDIAEEYKSKWELIFSRVDLYENFLVTLLKERALSFQLIEDSYTVYKTLGLSHKQLLMAYNRAAKRLRERPSALDKLLFVSERLLPEQFQSKLEIMQLFPYPKETVRDLQRSLAETCFLQLLKSEGRDKDFSPIEKARFLGLSEEQAQSLYDQYLLEEVQRRDYERATSEKKASVEETSTSTFSEQSVSCSKPSASVAHAYQCQNCGYTIFPAAGREFKFFGDSFVCPQCKSPKSQFVDISNEDEDE</sequence>
<dbReference type="AlphaFoldDB" id="M2XZD0"/>
<feature type="region of interest" description="Disordered" evidence="1">
    <location>
        <begin position="56"/>
        <end position="88"/>
    </location>
</feature>
<dbReference type="Proteomes" id="UP000030680">
    <property type="component" value="Unassembled WGS sequence"/>
</dbReference>
<evidence type="ECO:0000259" key="2">
    <source>
        <dbReference type="PROSITE" id="PS50903"/>
    </source>
</evidence>
<dbReference type="PROSITE" id="PS50903">
    <property type="entry name" value="RUBREDOXIN_LIKE"/>
    <property type="match status" value="1"/>
</dbReference>
<dbReference type="SUPFAM" id="SSF57802">
    <property type="entry name" value="Rubredoxin-like"/>
    <property type="match status" value="1"/>
</dbReference>
<accession>M2XZD0</accession>
<evidence type="ECO:0000256" key="1">
    <source>
        <dbReference type="SAM" id="MobiDB-lite"/>
    </source>
</evidence>
<proteinExistence type="predicted"/>
<name>M2XZD0_GALSU</name>
<evidence type="ECO:0000313" key="3">
    <source>
        <dbReference type="EMBL" id="EME28929.1"/>
    </source>
</evidence>
<dbReference type="InterPro" id="IPR024934">
    <property type="entry name" value="Rubredoxin-like_dom"/>
</dbReference>
<organism evidence="3 4">
    <name type="scientific">Galdieria sulphuraria</name>
    <name type="common">Red alga</name>
    <dbReference type="NCBI Taxonomy" id="130081"/>
    <lineage>
        <taxon>Eukaryota</taxon>
        <taxon>Rhodophyta</taxon>
        <taxon>Bangiophyceae</taxon>
        <taxon>Galdieriales</taxon>
        <taxon>Galdieriaceae</taxon>
        <taxon>Galdieria</taxon>
    </lineage>
</organism>
<dbReference type="GO" id="GO:0005506">
    <property type="term" value="F:iron ion binding"/>
    <property type="evidence" value="ECO:0007669"/>
    <property type="project" value="InterPro"/>
</dbReference>
<keyword evidence="4" id="KW-1185">Reference proteome</keyword>